<comment type="subcellular location">
    <subcellularLocation>
        <location evidence="1">Cell membrane</location>
        <topology evidence="1">Multi-pass membrane protein</topology>
    </subcellularLocation>
</comment>
<feature type="transmembrane region" description="Helical" evidence="7">
    <location>
        <begin position="139"/>
        <end position="160"/>
    </location>
</feature>
<dbReference type="GO" id="GO:0005886">
    <property type="term" value="C:plasma membrane"/>
    <property type="evidence" value="ECO:0007669"/>
    <property type="project" value="UniProtKB-SubCell"/>
</dbReference>
<evidence type="ECO:0000256" key="6">
    <source>
        <dbReference type="ARBA" id="ARBA00023136"/>
    </source>
</evidence>
<dbReference type="Pfam" id="PF00375">
    <property type="entry name" value="SDF"/>
    <property type="match status" value="1"/>
</dbReference>
<evidence type="ECO:0000256" key="5">
    <source>
        <dbReference type="ARBA" id="ARBA00022989"/>
    </source>
</evidence>
<feature type="transmembrane region" description="Helical" evidence="7">
    <location>
        <begin position="212"/>
        <end position="239"/>
    </location>
</feature>
<dbReference type="EMBL" id="CP019602">
    <property type="protein sequence ID" value="ARU16590.1"/>
    <property type="molecule type" value="Genomic_DNA"/>
</dbReference>
<sequence>MPTWLTLGGLLAGIVLGAYARRAGGEGWIEAVLSPIGTLWLNALQITIVPLVASLVITGMMHMARAAQAGRMAALTLGTFASILVGGAVMAAFLTPAILAAFPVPEGVAEGFAADLANVEAGPLPAFGDFLTSFIPTNIIAAAAETAMIPVVIFAAALAIAATRLGPIQRDAIAVFFASIANAMLVIIGWVLKVAPLGVFALGARLGANVGLSAVATLGHYILVVSAIGVAVFAAAYLIAAIKGRAGLPAFVRAILPSQAVALSTQSSLASLPPMLAAARRLGIAEDTADFVLPMAVTVFRATGPAMNLAVAIYTAHLLDFELGAAAIFAGIVVASLTTLGSASLPGSISFVSAIGPISIAMGLPVAPLAILVAVEVLPDIVRTIANVTMNVAVTGAIDRHAPAAAGNDA</sequence>
<keyword evidence="3" id="KW-1003">Cell membrane</keyword>
<reference evidence="8 9" key="1">
    <citation type="submission" date="2017-01" db="EMBL/GenBank/DDBJ databases">
        <title>Complete genome sequence of esterase-producing bacterium Croceicoccus marinus E4A9.</title>
        <authorList>
            <person name="Wu Y.-H."/>
            <person name="Cheng H."/>
            <person name="Xu L."/>
            <person name="Huo Y.-Y."/>
            <person name="Wang C.-S."/>
            <person name="Xu X.-W."/>
        </authorList>
    </citation>
    <scope>NUCLEOTIDE SEQUENCE [LARGE SCALE GENOMIC DNA]</scope>
    <source>
        <strain evidence="8 9">E4A9</strain>
    </source>
</reference>
<evidence type="ECO:0000256" key="4">
    <source>
        <dbReference type="ARBA" id="ARBA00022692"/>
    </source>
</evidence>
<dbReference type="KEGG" id="cman:A9D14_10875"/>
<feature type="transmembrane region" description="Helical" evidence="7">
    <location>
        <begin position="73"/>
        <end position="102"/>
    </location>
</feature>
<gene>
    <name evidence="8" type="ORF">A9D14_10875</name>
</gene>
<dbReference type="GO" id="GO:0015293">
    <property type="term" value="F:symporter activity"/>
    <property type="evidence" value="ECO:0007669"/>
    <property type="project" value="UniProtKB-KW"/>
</dbReference>
<protein>
    <submittedName>
        <fullName evidence="8">Sodium:dicarboxylate symporter</fullName>
    </submittedName>
</protein>
<feature type="transmembrane region" description="Helical" evidence="7">
    <location>
        <begin position="291"/>
        <end position="316"/>
    </location>
</feature>
<dbReference type="PANTHER" id="PTHR42865">
    <property type="entry name" value="PROTON/GLUTAMATE-ASPARTATE SYMPORTER"/>
    <property type="match status" value="1"/>
</dbReference>
<dbReference type="InterPro" id="IPR036458">
    <property type="entry name" value="Na:dicarbo_symporter_sf"/>
</dbReference>
<dbReference type="PANTHER" id="PTHR42865:SF7">
    <property type="entry name" value="PROTON_GLUTAMATE-ASPARTATE SYMPORTER"/>
    <property type="match status" value="1"/>
</dbReference>
<dbReference type="STRING" id="450378.GCA_001661675_02188"/>
<feature type="transmembrane region" description="Helical" evidence="7">
    <location>
        <begin position="323"/>
        <end position="345"/>
    </location>
</feature>
<feature type="transmembrane region" description="Helical" evidence="7">
    <location>
        <begin position="351"/>
        <end position="375"/>
    </location>
</feature>
<organism evidence="8 9">
    <name type="scientific">Croceicoccus marinus</name>
    <dbReference type="NCBI Taxonomy" id="450378"/>
    <lineage>
        <taxon>Bacteria</taxon>
        <taxon>Pseudomonadati</taxon>
        <taxon>Pseudomonadota</taxon>
        <taxon>Alphaproteobacteria</taxon>
        <taxon>Sphingomonadales</taxon>
        <taxon>Erythrobacteraceae</taxon>
        <taxon>Croceicoccus</taxon>
    </lineage>
</organism>
<keyword evidence="9" id="KW-1185">Reference proteome</keyword>
<keyword evidence="5 7" id="KW-1133">Transmembrane helix</keyword>
<keyword evidence="4 7" id="KW-0812">Transmembrane</keyword>
<name>A0A1Z1FCV2_9SPHN</name>
<dbReference type="Gene3D" id="1.10.3860.10">
    <property type="entry name" value="Sodium:dicarboxylate symporter"/>
    <property type="match status" value="1"/>
</dbReference>
<evidence type="ECO:0000256" key="1">
    <source>
        <dbReference type="ARBA" id="ARBA00004651"/>
    </source>
</evidence>
<evidence type="ECO:0000256" key="7">
    <source>
        <dbReference type="SAM" id="Phobius"/>
    </source>
</evidence>
<dbReference type="SUPFAM" id="SSF118215">
    <property type="entry name" value="Proton glutamate symport protein"/>
    <property type="match status" value="1"/>
</dbReference>
<dbReference type="InterPro" id="IPR001991">
    <property type="entry name" value="Na-dicarboxylate_symporter"/>
</dbReference>
<dbReference type="Proteomes" id="UP000195807">
    <property type="component" value="Chromosome"/>
</dbReference>
<accession>A0A1Z1FCV2</accession>
<dbReference type="RefSeq" id="WP_066846274.1">
    <property type="nucleotide sequence ID" value="NZ_CP019602.1"/>
</dbReference>
<proteinExistence type="predicted"/>
<evidence type="ECO:0000313" key="9">
    <source>
        <dbReference type="Proteomes" id="UP000195807"/>
    </source>
</evidence>
<keyword evidence="2" id="KW-0813">Transport</keyword>
<dbReference type="AlphaFoldDB" id="A0A1Z1FCV2"/>
<dbReference type="OrthoDB" id="9766690at2"/>
<evidence type="ECO:0000256" key="2">
    <source>
        <dbReference type="ARBA" id="ARBA00022448"/>
    </source>
</evidence>
<evidence type="ECO:0000256" key="3">
    <source>
        <dbReference type="ARBA" id="ARBA00022475"/>
    </source>
</evidence>
<feature type="transmembrane region" description="Helical" evidence="7">
    <location>
        <begin position="172"/>
        <end position="192"/>
    </location>
</feature>
<feature type="transmembrane region" description="Helical" evidence="7">
    <location>
        <begin position="39"/>
        <end position="61"/>
    </location>
</feature>
<dbReference type="PRINTS" id="PR00173">
    <property type="entry name" value="EDTRNSPORT"/>
</dbReference>
<evidence type="ECO:0000313" key="8">
    <source>
        <dbReference type="EMBL" id="ARU16590.1"/>
    </source>
</evidence>
<keyword evidence="6 7" id="KW-0472">Membrane</keyword>